<dbReference type="InterPro" id="IPR010998">
    <property type="entry name" value="Integrase_recombinase_N"/>
</dbReference>
<evidence type="ECO:0000256" key="2">
    <source>
        <dbReference type="ARBA" id="ARBA00023125"/>
    </source>
</evidence>
<dbReference type="InterPro" id="IPR044068">
    <property type="entry name" value="CB"/>
</dbReference>
<dbReference type="GO" id="GO:0015074">
    <property type="term" value="P:DNA integration"/>
    <property type="evidence" value="ECO:0007669"/>
    <property type="project" value="UniProtKB-KW"/>
</dbReference>
<name>A0A9D6V7Y2_9BACT</name>
<dbReference type="Gene3D" id="1.10.443.10">
    <property type="entry name" value="Intergrase catalytic core"/>
    <property type="match status" value="1"/>
</dbReference>
<evidence type="ECO:0000259" key="6">
    <source>
        <dbReference type="PROSITE" id="PS51900"/>
    </source>
</evidence>
<comment type="caution">
    <text evidence="7">The sequence shown here is derived from an EMBL/GenBank/DDBJ whole genome shotgun (WGS) entry which is preliminary data.</text>
</comment>
<dbReference type="GO" id="GO:0003677">
    <property type="term" value="F:DNA binding"/>
    <property type="evidence" value="ECO:0007669"/>
    <property type="project" value="UniProtKB-UniRule"/>
</dbReference>
<keyword evidence="1" id="KW-0229">DNA integration</keyword>
<evidence type="ECO:0000313" key="8">
    <source>
        <dbReference type="Proteomes" id="UP000807825"/>
    </source>
</evidence>
<dbReference type="PROSITE" id="PS51898">
    <property type="entry name" value="TYR_RECOMBINASE"/>
    <property type="match status" value="1"/>
</dbReference>
<reference evidence="7" key="1">
    <citation type="submission" date="2020-07" db="EMBL/GenBank/DDBJ databases">
        <title>Huge and variable diversity of episymbiotic CPR bacteria and DPANN archaea in groundwater ecosystems.</title>
        <authorList>
            <person name="He C.Y."/>
            <person name="Keren R."/>
            <person name="Whittaker M."/>
            <person name="Farag I.F."/>
            <person name="Doudna J."/>
            <person name="Cate J.H.D."/>
            <person name="Banfield J.F."/>
        </authorList>
    </citation>
    <scope>NUCLEOTIDE SEQUENCE</scope>
    <source>
        <strain evidence="7">NC_groundwater_1664_Pr3_B-0.1um_52_9</strain>
    </source>
</reference>
<dbReference type="PROSITE" id="PS51900">
    <property type="entry name" value="CB"/>
    <property type="match status" value="1"/>
</dbReference>
<gene>
    <name evidence="7" type="ORF">HY912_24195</name>
</gene>
<dbReference type="GO" id="GO:0006310">
    <property type="term" value="P:DNA recombination"/>
    <property type="evidence" value="ECO:0007669"/>
    <property type="project" value="UniProtKB-KW"/>
</dbReference>
<dbReference type="SUPFAM" id="SSF56349">
    <property type="entry name" value="DNA breaking-rejoining enzymes"/>
    <property type="match status" value="1"/>
</dbReference>
<dbReference type="InterPro" id="IPR025269">
    <property type="entry name" value="SAM-like_dom"/>
</dbReference>
<dbReference type="InterPro" id="IPR011010">
    <property type="entry name" value="DNA_brk_join_enz"/>
</dbReference>
<protein>
    <submittedName>
        <fullName evidence="7">Site-specific integrase</fullName>
    </submittedName>
</protein>
<evidence type="ECO:0000313" key="7">
    <source>
        <dbReference type="EMBL" id="MBI5252609.1"/>
    </source>
</evidence>
<accession>A0A9D6V7Y2</accession>
<dbReference type="AlphaFoldDB" id="A0A9D6V7Y2"/>
<proteinExistence type="predicted"/>
<dbReference type="PANTHER" id="PTHR30349">
    <property type="entry name" value="PHAGE INTEGRASE-RELATED"/>
    <property type="match status" value="1"/>
</dbReference>
<keyword evidence="3" id="KW-0233">DNA recombination</keyword>
<dbReference type="InterPro" id="IPR050090">
    <property type="entry name" value="Tyrosine_recombinase_XerCD"/>
</dbReference>
<evidence type="ECO:0000256" key="4">
    <source>
        <dbReference type="PROSITE-ProRule" id="PRU01248"/>
    </source>
</evidence>
<dbReference type="InterPro" id="IPR002104">
    <property type="entry name" value="Integrase_catalytic"/>
</dbReference>
<feature type="domain" description="Core-binding (CB)" evidence="6">
    <location>
        <begin position="59"/>
        <end position="142"/>
    </location>
</feature>
<dbReference type="Pfam" id="PF00589">
    <property type="entry name" value="Phage_integrase"/>
    <property type="match status" value="1"/>
</dbReference>
<dbReference type="CDD" id="cd00796">
    <property type="entry name" value="INT_Rci_Hp1_C"/>
    <property type="match status" value="1"/>
</dbReference>
<organism evidence="7 8">
    <name type="scientific">Desulfomonile tiedjei</name>
    <dbReference type="NCBI Taxonomy" id="2358"/>
    <lineage>
        <taxon>Bacteria</taxon>
        <taxon>Pseudomonadati</taxon>
        <taxon>Thermodesulfobacteriota</taxon>
        <taxon>Desulfomonilia</taxon>
        <taxon>Desulfomonilales</taxon>
        <taxon>Desulfomonilaceae</taxon>
        <taxon>Desulfomonile</taxon>
    </lineage>
</organism>
<dbReference type="EMBL" id="JACRDE010000628">
    <property type="protein sequence ID" value="MBI5252609.1"/>
    <property type="molecule type" value="Genomic_DNA"/>
</dbReference>
<evidence type="ECO:0000256" key="1">
    <source>
        <dbReference type="ARBA" id="ARBA00022908"/>
    </source>
</evidence>
<evidence type="ECO:0000259" key="5">
    <source>
        <dbReference type="PROSITE" id="PS51898"/>
    </source>
</evidence>
<dbReference type="InterPro" id="IPR013762">
    <property type="entry name" value="Integrase-like_cat_sf"/>
</dbReference>
<evidence type="ECO:0000256" key="3">
    <source>
        <dbReference type="ARBA" id="ARBA00023172"/>
    </source>
</evidence>
<sequence length="366" mass="40560">MRCTKATNKKEAQEICRTWEKAAREAETGKLTPERAREIISQGVSSVFLANNQEAMPNSSIENWCNQWLESKGIESKTATHARYKSVIVSFIQFLGKGAKRDLATLSPAEVMRFRDHTAKKLTKASANVSLKILRACFAAALRHGIITTNPAVTVSILKKTDEAVRRALTITEIKAILVKCKDSEWEGLVMMGLYSGQRLGDLAKLRWDAIDLQKGELALVTQKTQRRMILPLATPLLNYLLTLKAPGDPNAYVFPELAAVSRVSTLSNQFHNILVQAGLTPARTHEKQKAGRSTKRETNPVSFHSLRHSAVTFLKAAGVTDALAREIIGHESAAISRAYTHLNTEDIRPSINKLPDVSKKEEKPK</sequence>
<feature type="domain" description="Tyr recombinase" evidence="5">
    <location>
        <begin position="164"/>
        <end position="353"/>
    </location>
</feature>
<dbReference type="Gene3D" id="1.10.150.130">
    <property type="match status" value="1"/>
</dbReference>
<keyword evidence="2 4" id="KW-0238">DNA-binding</keyword>
<dbReference type="Pfam" id="PF13102">
    <property type="entry name" value="Phage_int_SAM_5"/>
    <property type="match status" value="1"/>
</dbReference>
<dbReference type="PANTHER" id="PTHR30349:SF91">
    <property type="entry name" value="INTA PROTEIN"/>
    <property type="match status" value="1"/>
</dbReference>
<dbReference type="Proteomes" id="UP000807825">
    <property type="component" value="Unassembled WGS sequence"/>
</dbReference>